<evidence type="ECO:0000256" key="3">
    <source>
        <dbReference type="ARBA" id="ARBA00022475"/>
    </source>
</evidence>
<dbReference type="STRING" id="146020.RMCB_2371"/>
<dbReference type="Pfam" id="PF19053">
    <property type="entry name" value="EccD"/>
    <property type="match status" value="1"/>
</dbReference>
<feature type="transmembrane region" description="Helical" evidence="7">
    <location>
        <begin position="437"/>
        <end position="456"/>
    </location>
</feature>
<protein>
    <submittedName>
        <fullName evidence="9">Type VII secretion integral membrane protein Ecc D</fullName>
    </submittedName>
</protein>
<feature type="transmembrane region" description="Helical" evidence="7">
    <location>
        <begin position="143"/>
        <end position="163"/>
    </location>
</feature>
<reference evidence="10" key="1">
    <citation type="journal article" date="2016" name="Genome Announc.">
        <title>Draft Genome Sequences of Five Rapidly Growing Mycobacterium Species, M. thermoresistibile, M. fortuitum subsp. acetamidolyticum, M. canariasense, M. brisbanense, and M. novocastrense.</title>
        <authorList>
            <person name="Katahira K."/>
            <person name="Ogura Y."/>
            <person name="Gotoh Y."/>
            <person name="Hayashi T."/>
        </authorList>
    </citation>
    <scope>NUCLEOTIDE SEQUENCE [LARGE SCALE GENOMIC DNA]</scope>
    <source>
        <strain evidence="10">JCM15654</strain>
    </source>
</reference>
<evidence type="ECO:0000256" key="2">
    <source>
        <dbReference type="ARBA" id="ARBA00006162"/>
    </source>
</evidence>
<dbReference type="PIRSF" id="PIRSF017804">
    <property type="entry name" value="Secretion_EccD1"/>
    <property type="match status" value="1"/>
</dbReference>
<evidence type="ECO:0000313" key="9">
    <source>
        <dbReference type="EMBL" id="GAS88275.1"/>
    </source>
</evidence>
<accession>A0A117I5F6</accession>
<evidence type="ECO:0000256" key="1">
    <source>
        <dbReference type="ARBA" id="ARBA00004651"/>
    </source>
</evidence>
<dbReference type="AlphaFoldDB" id="A0A117I5F6"/>
<feature type="domain" description="EccD-like transmembrane" evidence="8">
    <location>
        <begin position="146"/>
        <end position="494"/>
    </location>
</feature>
<comment type="similarity">
    <text evidence="2">Belongs to the EccD/Snm4 family.</text>
</comment>
<feature type="transmembrane region" description="Helical" evidence="7">
    <location>
        <begin position="276"/>
        <end position="292"/>
    </location>
</feature>
<keyword evidence="4 7" id="KW-0812">Transmembrane</keyword>
<feature type="transmembrane region" description="Helical" evidence="7">
    <location>
        <begin position="407"/>
        <end position="425"/>
    </location>
</feature>
<evidence type="ECO:0000256" key="7">
    <source>
        <dbReference type="SAM" id="Phobius"/>
    </source>
</evidence>
<feature type="transmembrane region" description="Helical" evidence="7">
    <location>
        <begin position="468"/>
        <end position="491"/>
    </location>
</feature>
<dbReference type="Gene3D" id="3.10.20.90">
    <property type="entry name" value="Phosphatidylinositol 3-kinase Catalytic Subunit, Chain A, domain 1"/>
    <property type="match status" value="1"/>
</dbReference>
<dbReference type="EMBL" id="BCSX01000021">
    <property type="protein sequence ID" value="GAS88275.1"/>
    <property type="molecule type" value="Genomic_DNA"/>
</dbReference>
<gene>
    <name evidence="9" type="ORF">RMCB_2371</name>
</gene>
<dbReference type="Pfam" id="PF08817">
    <property type="entry name" value="YukD"/>
    <property type="match status" value="1"/>
</dbReference>
<dbReference type="RefSeq" id="WP_062828893.1">
    <property type="nucleotide sequence ID" value="NZ_BCSX01000021.1"/>
</dbReference>
<feature type="transmembrane region" description="Helical" evidence="7">
    <location>
        <begin position="221"/>
        <end position="240"/>
    </location>
</feature>
<comment type="caution">
    <text evidence="9">The sequence shown here is derived from an EMBL/GenBank/DDBJ whole genome shotgun (WGS) entry which is preliminary data.</text>
</comment>
<dbReference type="NCBIfam" id="TIGR03920">
    <property type="entry name" value="T7SS_EccD"/>
    <property type="match status" value="1"/>
</dbReference>
<dbReference type="InterPro" id="IPR024962">
    <property type="entry name" value="YukD-like"/>
</dbReference>
<proteinExistence type="inferred from homology"/>
<feature type="transmembrane region" description="Helical" evidence="7">
    <location>
        <begin position="169"/>
        <end position="188"/>
    </location>
</feature>
<organism evidence="9 10">
    <name type="scientific">Mycolicibacterium brisbanense</name>
    <dbReference type="NCBI Taxonomy" id="146020"/>
    <lineage>
        <taxon>Bacteria</taxon>
        <taxon>Bacillati</taxon>
        <taxon>Actinomycetota</taxon>
        <taxon>Actinomycetes</taxon>
        <taxon>Mycobacteriales</taxon>
        <taxon>Mycobacteriaceae</taxon>
        <taxon>Mycolicibacterium</taxon>
    </lineage>
</organism>
<evidence type="ECO:0000259" key="8">
    <source>
        <dbReference type="Pfam" id="PF19053"/>
    </source>
</evidence>
<evidence type="ECO:0000256" key="6">
    <source>
        <dbReference type="ARBA" id="ARBA00023136"/>
    </source>
</evidence>
<feature type="transmembrane region" description="Helical" evidence="7">
    <location>
        <begin position="195"/>
        <end position="215"/>
    </location>
</feature>
<keyword evidence="6 7" id="KW-0472">Membrane</keyword>
<evidence type="ECO:0000256" key="5">
    <source>
        <dbReference type="ARBA" id="ARBA00022989"/>
    </source>
</evidence>
<dbReference type="GO" id="GO:0005886">
    <property type="term" value="C:plasma membrane"/>
    <property type="evidence" value="ECO:0007669"/>
    <property type="project" value="UniProtKB-SubCell"/>
</dbReference>
<evidence type="ECO:0000256" key="4">
    <source>
        <dbReference type="ARBA" id="ARBA00022692"/>
    </source>
</evidence>
<dbReference type="InterPro" id="IPR044049">
    <property type="entry name" value="EccD_transm"/>
</dbReference>
<feature type="transmembrane region" description="Helical" evidence="7">
    <location>
        <begin position="252"/>
        <end position="270"/>
    </location>
</feature>
<name>A0A117I5F6_9MYCO</name>
<evidence type="ECO:0000313" key="10">
    <source>
        <dbReference type="Proteomes" id="UP000069620"/>
    </source>
</evidence>
<comment type="subcellular location">
    <subcellularLocation>
        <location evidence="1">Cell membrane</location>
        <topology evidence="1">Multi-pass membrane protein</topology>
    </subcellularLocation>
</comment>
<keyword evidence="10" id="KW-1185">Reference proteome</keyword>
<sequence length="496" mass="51872">MTSPSPLPLPPADLEFPPGAEHSGLLRVTVLVGSLRLDVGLPGDIEIASYIGDLLGIASGELSARGTGDTRFDVAADRWSLAPLGGALIDPEHSLASADVYDGDVLVVRGTSTVPAPMLFDDVGYDESSPAALRWLSTHRTPLSAFGIAFSAAVVWACLLPRLGLGPGAAAVTLGVGLMFVAVGCVAFRRTDAQVPSIALPLIAIPLLFIGSLCIVPNGFAVPALPMAFAVIALAAQLALQICRTGHVFHSFVIALAALGGLISVVANVWHPQARVLGAAVATVAVVAFYLAPRVTILLARLPLPRVPTAGEPLDDIETHGGITVEGVGAVGLQTIPTEEHLLERVRLANDYLTGILISAGLTAAFGCYLALDTADGFSWQSTVFAVAVATALCLRGRTHHDLVQSATLIASGLGIAVLLIVKTAAHVPNWQIQSGFAAMALASLSVLCGIIAPRLEFSPVMRRWVELLEYLAIAMVFPLCFWIVGLYSHVRELRL</sequence>
<keyword evidence="5 7" id="KW-1133">Transmembrane helix</keyword>
<keyword evidence="3" id="KW-1003">Cell membrane</keyword>
<dbReference type="OrthoDB" id="4515685at2"/>
<dbReference type="Proteomes" id="UP000069620">
    <property type="component" value="Unassembled WGS sequence"/>
</dbReference>
<feature type="transmembrane region" description="Helical" evidence="7">
    <location>
        <begin position="352"/>
        <end position="372"/>
    </location>
</feature>
<dbReference type="InterPro" id="IPR006707">
    <property type="entry name" value="T7SS_EccD"/>
</dbReference>
<reference evidence="10" key="2">
    <citation type="submission" date="2016-02" db="EMBL/GenBank/DDBJ databases">
        <title>Draft genome sequence of five rapidly growing Mycobacterium species.</title>
        <authorList>
            <person name="Katahira K."/>
            <person name="Gotou Y."/>
            <person name="Iida K."/>
            <person name="Ogura Y."/>
            <person name="Hayashi T."/>
        </authorList>
    </citation>
    <scope>NUCLEOTIDE SEQUENCE [LARGE SCALE GENOMIC DNA]</scope>
    <source>
        <strain evidence="10">JCM15654</strain>
    </source>
</reference>